<dbReference type="InterPro" id="IPR001451">
    <property type="entry name" value="Hexapep"/>
</dbReference>
<proteinExistence type="predicted"/>
<dbReference type="Gene3D" id="2.160.10.10">
    <property type="entry name" value="Hexapeptide repeat proteins"/>
    <property type="match status" value="1"/>
</dbReference>
<sequence length="179" mass="19718">MRKLLLIIYYFIIKNLPSSYFPLGSIFNALRVGILRKIIVVGKNTTIQTGFRFGMRDILTIGDHCQINEDVYIQSARIGNYVLIAQNVSMMAVTHHFESTDIPIIKQGSTKADPVIIEDDVWIGRNVIVMPGITIGKGAIVGAGAVVTKNVPSYAIVGGVPAKVIRYRKQEAEQLNGFV</sequence>
<protein>
    <submittedName>
        <fullName evidence="4">CatB-related O-acetyltransferase</fullName>
    </submittedName>
</protein>
<dbReference type="Pfam" id="PF00132">
    <property type="entry name" value="Hexapep"/>
    <property type="match status" value="1"/>
</dbReference>
<evidence type="ECO:0000313" key="4">
    <source>
        <dbReference type="EMBL" id="TLV03228.1"/>
    </source>
</evidence>
<dbReference type="InterPro" id="IPR051159">
    <property type="entry name" value="Hexapeptide_acetyltransf"/>
</dbReference>
<evidence type="ECO:0000313" key="5">
    <source>
        <dbReference type="Proteomes" id="UP000306402"/>
    </source>
</evidence>
<gene>
    <name evidence="4" type="ORF">FEN17_06350</name>
</gene>
<evidence type="ECO:0000256" key="3">
    <source>
        <dbReference type="ARBA" id="ARBA00023315"/>
    </source>
</evidence>
<keyword evidence="3" id="KW-0012">Acyltransferase</keyword>
<reference evidence="4 5" key="1">
    <citation type="submission" date="2019-05" db="EMBL/GenBank/DDBJ databases">
        <authorList>
            <person name="Qu J.-H."/>
        </authorList>
    </citation>
    <scope>NUCLEOTIDE SEQUENCE [LARGE SCALE GENOMIC DNA]</scope>
    <source>
        <strain evidence="4 5">T17</strain>
    </source>
</reference>
<organism evidence="4 5">
    <name type="scientific">Dyadobacter luticola</name>
    <dbReference type="NCBI Taxonomy" id="1979387"/>
    <lineage>
        <taxon>Bacteria</taxon>
        <taxon>Pseudomonadati</taxon>
        <taxon>Bacteroidota</taxon>
        <taxon>Cytophagia</taxon>
        <taxon>Cytophagales</taxon>
        <taxon>Spirosomataceae</taxon>
        <taxon>Dyadobacter</taxon>
    </lineage>
</organism>
<dbReference type="CDD" id="cd03349">
    <property type="entry name" value="LbH_XAT"/>
    <property type="match status" value="1"/>
</dbReference>
<dbReference type="OrthoDB" id="755870at2"/>
<dbReference type="EMBL" id="VCEJ01000002">
    <property type="protein sequence ID" value="TLV03228.1"/>
    <property type="molecule type" value="Genomic_DNA"/>
</dbReference>
<dbReference type="SUPFAM" id="SSF51161">
    <property type="entry name" value="Trimeric LpxA-like enzymes"/>
    <property type="match status" value="1"/>
</dbReference>
<dbReference type="GO" id="GO:0016746">
    <property type="term" value="F:acyltransferase activity"/>
    <property type="evidence" value="ECO:0007669"/>
    <property type="project" value="UniProtKB-KW"/>
</dbReference>
<dbReference type="PANTHER" id="PTHR23416">
    <property type="entry name" value="SIALIC ACID SYNTHASE-RELATED"/>
    <property type="match status" value="1"/>
</dbReference>
<evidence type="ECO:0000256" key="2">
    <source>
        <dbReference type="ARBA" id="ARBA00022737"/>
    </source>
</evidence>
<keyword evidence="2" id="KW-0677">Repeat</keyword>
<name>A0A5R9L489_9BACT</name>
<keyword evidence="1 4" id="KW-0808">Transferase</keyword>
<evidence type="ECO:0000256" key="1">
    <source>
        <dbReference type="ARBA" id="ARBA00022679"/>
    </source>
</evidence>
<accession>A0A5R9L489</accession>
<dbReference type="Proteomes" id="UP000306402">
    <property type="component" value="Unassembled WGS sequence"/>
</dbReference>
<dbReference type="AlphaFoldDB" id="A0A5R9L489"/>
<comment type="caution">
    <text evidence="4">The sequence shown here is derived from an EMBL/GenBank/DDBJ whole genome shotgun (WGS) entry which is preliminary data.</text>
</comment>
<dbReference type="InterPro" id="IPR018357">
    <property type="entry name" value="Hexapep_transf_CS"/>
</dbReference>
<dbReference type="PROSITE" id="PS00101">
    <property type="entry name" value="HEXAPEP_TRANSFERASES"/>
    <property type="match status" value="1"/>
</dbReference>
<keyword evidence="5" id="KW-1185">Reference proteome</keyword>
<dbReference type="InterPro" id="IPR011004">
    <property type="entry name" value="Trimer_LpxA-like_sf"/>
</dbReference>